<accession>A0ABY5P6V7</accession>
<keyword evidence="3" id="KW-1185">Reference proteome</keyword>
<feature type="domain" description="N-acetyltransferase" evidence="1">
    <location>
        <begin position="4"/>
        <end position="166"/>
    </location>
</feature>
<dbReference type="InterPro" id="IPR016181">
    <property type="entry name" value="Acyl_CoA_acyltransferase"/>
</dbReference>
<name>A0ABY5P6V7_9LACT</name>
<dbReference type="Proteomes" id="UP001315967">
    <property type="component" value="Chromosome"/>
</dbReference>
<dbReference type="Pfam" id="PF13420">
    <property type="entry name" value="Acetyltransf_4"/>
    <property type="match status" value="1"/>
</dbReference>
<dbReference type="RefSeq" id="WP_313793968.1">
    <property type="nucleotide sequence ID" value="NZ_CP102453.1"/>
</dbReference>
<protein>
    <submittedName>
        <fullName evidence="2">GNAT family N-acetyltransferase</fullName>
    </submittedName>
</protein>
<dbReference type="PANTHER" id="PTHR43072">
    <property type="entry name" value="N-ACETYLTRANSFERASE"/>
    <property type="match status" value="1"/>
</dbReference>
<dbReference type="InterPro" id="IPR000182">
    <property type="entry name" value="GNAT_dom"/>
</dbReference>
<organism evidence="2 3">
    <name type="scientific">Fundicoccus culcitae</name>
    <dbReference type="NCBI Taxonomy" id="2969821"/>
    <lineage>
        <taxon>Bacteria</taxon>
        <taxon>Bacillati</taxon>
        <taxon>Bacillota</taxon>
        <taxon>Bacilli</taxon>
        <taxon>Lactobacillales</taxon>
        <taxon>Aerococcaceae</taxon>
        <taxon>Fundicoccus</taxon>
    </lineage>
</organism>
<dbReference type="EMBL" id="CP102453">
    <property type="protein sequence ID" value="UUX34466.1"/>
    <property type="molecule type" value="Genomic_DNA"/>
</dbReference>
<dbReference type="Gene3D" id="3.40.630.30">
    <property type="match status" value="1"/>
</dbReference>
<dbReference type="SUPFAM" id="SSF55729">
    <property type="entry name" value="Acyl-CoA N-acyltransferases (Nat)"/>
    <property type="match status" value="1"/>
</dbReference>
<reference evidence="2 3" key="1">
    <citation type="submission" date="2022-08" db="EMBL/GenBank/DDBJ databases">
        <title>Aerococcaceae sp. nov isolated from spoiled eye mask.</title>
        <authorList>
            <person name="Zhou G."/>
            <person name="Xie X.-B."/>
            <person name="Shi Q.-S."/>
            <person name="Wang Y.-S."/>
            <person name="Wen X."/>
            <person name="Peng H."/>
            <person name="Yang X.-J."/>
            <person name="Tao H.-B."/>
            <person name="Huang X.-M."/>
        </authorList>
    </citation>
    <scope>NUCLEOTIDE SEQUENCE [LARGE SCALE GENOMIC DNA]</scope>
    <source>
        <strain evidence="3">DM20194951</strain>
    </source>
</reference>
<dbReference type="PROSITE" id="PS51186">
    <property type="entry name" value="GNAT"/>
    <property type="match status" value="1"/>
</dbReference>
<evidence type="ECO:0000259" key="1">
    <source>
        <dbReference type="PROSITE" id="PS51186"/>
    </source>
</evidence>
<sequence>MTKLTIRTATTLDAAAIQKIYQPYVEETAISFEYEAPDAAEMTHRIQTYSNKYPYIIAFDEKQKAVGFAYATPYSSRAAYEPSCEVSIYVAQDSKARGIGQQLYDVLEYQLTIQGRRNLVAIITASNKASLNFFEKNQYKQVGYLPRIGYKFDQWHDVIYLIKSFLPE</sequence>
<dbReference type="PANTHER" id="PTHR43072:SF8">
    <property type="entry name" value="ACYLTRANSFERASE FABY-RELATED"/>
    <property type="match status" value="1"/>
</dbReference>
<evidence type="ECO:0000313" key="2">
    <source>
        <dbReference type="EMBL" id="UUX34466.1"/>
    </source>
</evidence>
<proteinExistence type="predicted"/>
<gene>
    <name evidence="2" type="ORF">NRE15_02110</name>
</gene>
<evidence type="ECO:0000313" key="3">
    <source>
        <dbReference type="Proteomes" id="UP001315967"/>
    </source>
</evidence>